<gene>
    <name evidence="4" type="ORF">ASTO00021_LOCUS9861</name>
</gene>
<protein>
    <recommendedName>
        <fullName evidence="3">Endoplasmic reticulum vesicle transporter C-terminal domain-containing protein</fullName>
    </recommendedName>
</protein>
<keyword evidence="2" id="KW-0472">Membrane</keyword>
<dbReference type="PANTHER" id="PTHR10984">
    <property type="entry name" value="ENDOPLASMIC RETICULUM-GOLGI INTERMEDIATE COMPARTMENT PROTEIN"/>
    <property type="match status" value="1"/>
</dbReference>
<dbReference type="EMBL" id="HBIN01013072">
    <property type="protein sequence ID" value="CAE0439679.1"/>
    <property type="molecule type" value="Transcribed_RNA"/>
</dbReference>
<dbReference type="GO" id="GO:0005783">
    <property type="term" value="C:endoplasmic reticulum"/>
    <property type="evidence" value="ECO:0007669"/>
    <property type="project" value="TreeGrafter"/>
</dbReference>
<dbReference type="GO" id="GO:0030134">
    <property type="term" value="C:COPII-coated ER to Golgi transport vesicle"/>
    <property type="evidence" value="ECO:0007669"/>
    <property type="project" value="TreeGrafter"/>
</dbReference>
<organism evidence="4">
    <name type="scientific">Aplanochytrium stocchinoi</name>
    <dbReference type="NCBI Taxonomy" id="215587"/>
    <lineage>
        <taxon>Eukaryota</taxon>
        <taxon>Sar</taxon>
        <taxon>Stramenopiles</taxon>
        <taxon>Bigyra</taxon>
        <taxon>Labyrinthulomycetes</taxon>
        <taxon>Thraustochytrida</taxon>
        <taxon>Thraustochytriidae</taxon>
        <taxon>Aplanochytrium</taxon>
    </lineage>
</organism>
<name>A0A7S3LTF3_9STRA</name>
<evidence type="ECO:0000256" key="1">
    <source>
        <dbReference type="ARBA" id="ARBA00005648"/>
    </source>
</evidence>
<dbReference type="AlphaFoldDB" id="A0A7S3LTF3"/>
<dbReference type="Pfam" id="PF07970">
    <property type="entry name" value="COPIIcoated_ERV"/>
    <property type="match status" value="1"/>
</dbReference>
<evidence type="ECO:0000313" key="4">
    <source>
        <dbReference type="EMBL" id="CAE0439679.1"/>
    </source>
</evidence>
<reference evidence="4" key="1">
    <citation type="submission" date="2021-01" db="EMBL/GenBank/DDBJ databases">
        <authorList>
            <person name="Corre E."/>
            <person name="Pelletier E."/>
            <person name="Niang G."/>
            <person name="Scheremetjew M."/>
            <person name="Finn R."/>
            <person name="Kale V."/>
            <person name="Holt S."/>
            <person name="Cochrane G."/>
            <person name="Meng A."/>
            <person name="Brown T."/>
            <person name="Cohen L."/>
        </authorList>
    </citation>
    <scope>NUCLEOTIDE SEQUENCE</scope>
    <source>
        <strain evidence="4">GSBS06</strain>
    </source>
</reference>
<sequence>MLCLAIVEVYFYLQIQVIEQIHIDSDIGSTTVEIDFDIDLPSISCLNTQVVAEDVIQKSTTDITEQTALKAIGESGCNVVGKVRIQKETGSVHISLLEPKLRRKDDPVEIKFDDLLHYNATHRINHLSFGQFFPGIDNPLDGVFKIVENGAAQFQYHIKVVPTVYKTLDGKNITSNQFSVTQYTKPLAKPEFGIFNRQGIFIPGLYLKYEFSPIVIEKSEVKSTLLQLITRLFALLGGTFAAAGLLDSFVYHSMRAKKLD</sequence>
<comment type="similarity">
    <text evidence="1">Belongs to the ERGIC family.</text>
</comment>
<accession>A0A7S3LTF3</accession>
<keyword evidence="2" id="KW-0812">Transmembrane</keyword>
<dbReference type="InterPro" id="IPR012936">
    <property type="entry name" value="Erv_C"/>
</dbReference>
<feature type="transmembrane region" description="Helical" evidence="2">
    <location>
        <begin position="232"/>
        <end position="251"/>
    </location>
</feature>
<keyword evidence="2" id="KW-1133">Transmembrane helix</keyword>
<evidence type="ECO:0000256" key="2">
    <source>
        <dbReference type="SAM" id="Phobius"/>
    </source>
</evidence>
<evidence type="ECO:0000259" key="3">
    <source>
        <dbReference type="Pfam" id="PF07970"/>
    </source>
</evidence>
<dbReference type="PANTHER" id="PTHR10984:SF25">
    <property type="entry name" value="ENDOPLASMIC RETICULUM-GOLGI INTERMEDIATE COMPARTMENT PROTEIN 3"/>
    <property type="match status" value="1"/>
</dbReference>
<dbReference type="InterPro" id="IPR045888">
    <property type="entry name" value="Erv"/>
</dbReference>
<feature type="domain" description="Endoplasmic reticulum vesicle transporter C-terminal" evidence="3">
    <location>
        <begin position="68"/>
        <end position="247"/>
    </location>
</feature>
<proteinExistence type="inferred from homology"/>